<dbReference type="Proteomes" id="UP000030765">
    <property type="component" value="Unassembled WGS sequence"/>
</dbReference>
<gene>
    <name evidence="2" type="ORF">ZHAS_00005272</name>
</gene>
<evidence type="ECO:0000313" key="3">
    <source>
        <dbReference type="EnsemblMetazoa" id="ASIC005272-PA"/>
    </source>
</evidence>
<organism evidence="2">
    <name type="scientific">Anopheles sinensis</name>
    <name type="common">Mosquito</name>
    <dbReference type="NCBI Taxonomy" id="74873"/>
    <lineage>
        <taxon>Eukaryota</taxon>
        <taxon>Metazoa</taxon>
        <taxon>Ecdysozoa</taxon>
        <taxon>Arthropoda</taxon>
        <taxon>Hexapoda</taxon>
        <taxon>Insecta</taxon>
        <taxon>Pterygota</taxon>
        <taxon>Neoptera</taxon>
        <taxon>Endopterygota</taxon>
        <taxon>Diptera</taxon>
        <taxon>Nematocera</taxon>
        <taxon>Culicoidea</taxon>
        <taxon>Culicidae</taxon>
        <taxon>Anophelinae</taxon>
        <taxon>Anopheles</taxon>
    </lineage>
</organism>
<dbReference type="AlphaFoldDB" id="A0A084VJ64"/>
<proteinExistence type="predicted"/>
<evidence type="ECO:0000256" key="1">
    <source>
        <dbReference type="SAM" id="MobiDB-lite"/>
    </source>
</evidence>
<keyword evidence="4" id="KW-1185">Reference proteome</keyword>
<reference evidence="3" key="2">
    <citation type="submission" date="2020-05" db="UniProtKB">
        <authorList>
            <consortium name="EnsemblMetazoa"/>
        </authorList>
    </citation>
    <scope>IDENTIFICATION</scope>
</reference>
<accession>A0A084VJ64</accession>
<reference evidence="2 4" key="1">
    <citation type="journal article" date="2014" name="BMC Genomics">
        <title>Genome sequence of Anopheles sinensis provides insight into genetics basis of mosquito competence for malaria parasites.</title>
        <authorList>
            <person name="Zhou D."/>
            <person name="Zhang D."/>
            <person name="Ding G."/>
            <person name="Shi L."/>
            <person name="Hou Q."/>
            <person name="Ye Y."/>
            <person name="Xu Y."/>
            <person name="Zhou H."/>
            <person name="Xiong C."/>
            <person name="Li S."/>
            <person name="Yu J."/>
            <person name="Hong S."/>
            <person name="Yu X."/>
            <person name="Zou P."/>
            <person name="Chen C."/>
            <person name="Chang X."/>
            <person name="Wang W."/>
            <person name="Lv Y."/>
            <person name="Sun Y."/>
            <person name="Ma L."/>
            <person name="Shen B."/>
            <person name="Zhu C."/>
        </authorList>
    </citation>
    <scope>NUCLEOTIDE SEQUENCE [LARGE SCALE GENOMIC DNA]</scope>
</reference>
<protein>
    <submittedName>
        <fullName evidence="2 3">RagB/SusD domain-containing protein</fullName>
    </submittedName>
</protein>
<feature type="compositionally biased region" description="Basic and acidic residues" evidence="1">
    <location>
        <begin position="54"/>
        <end position="65"/>
    </location>
</feature>
<dbReference type="VEuPathDB" id="VectorBase:ASIC005272"/>
<evidence type="ECO:0000313" key="2">
    <source>
        <dbReference type="EMBL" id="KFB38008.1"/>
    </source>
</evidence>
<dbReference type="EnsemblMetazoa" id="ASIC005272-RA">
    <property type="protein sequence ID" value="ASIC005272-PA"/>
    <property type="gene ID" value="ASIC005272"/>
</dbReference>
<evidence type="ECO:0000313" key="4">
    <source>
        <dbReference type="Proteomes" id="UP000030765"/>
    </source>
</evidence>
<name>A0A084VJ64_ANOSI</name>
<feature type="region of interest" description="Disordered" evidence="1">
    <location>
        <begin position="1"/>
        <end position="95"/>
    </location>
</feature>
<sequence>MAKEYKNRPFSRRLQSNQEPEEKSTEANKQWGSKKVKADCNFGALPWTPSIEPTSHENLRGRPAEIVKNPTSSSPSSPSMMIAQTSARKMLPDDE</sequence>
<dbReference type="EMBL" id="ATLV01013461">
    <property type="status" value="NOT_ANNOTATED_CDS"/>
    <property type="molecule type" value="Genomic_DNA"/>
</dbReference>
<dbReference type="EMBL" id="KE524859">
    <property type="protein sequence ID" value="KFB38008.1"/>
    <property type="molecule type" value="Genomic_DNA"/>
</dbReference>